<gene>
    <name evidence="7" type="ORF">MOX91_07415</name>
</gene>
<keyword evidence="3" id="KW-0133">Cell shape</keyword>
<dbReference type="PANTHER" id="PTHR34138">
    <property type="entry name" value="CELL SHAPE-DETERMINING PROTEIN MREC"/>
    <property type="match status" value="1"/>
</dbReference>
<comment type="caution">
    <text evidence="7">The sequence shown here is derived from an EMBL/GenBank/DDBJ whole genome shotgun (WGS) entry which is preliminary data.</text>
</comment>
<keyword evidence="5" id="KW-0472">Membrane</keyword>
<protein>
    <recommendedName>
        <fullName evidence="2">Cell shape-determining protein MreC</fullName>
    </recommendedName>
    <alternativeName>
        <fullName evidence="4">Cell shape protein MreC</fullName>
    </alternativeName>
</protein>
<evidence type="ECO:0000313" key="8">
    <source>
        <dbReference type="Proteomes" id="UP001275932"/>
    </source>
</evidence>
<dbReference type="Gene3D" id="2.40.10.340">
    <property type="entry name" value="Rod shape-determining protein MreC, domain 1"/>
    <property type="match status" value="1"/>
</dbReference>
<evidence type="ECO:0000256" key="2">
    <source>
        <dbReference type="ARBA" id="ARBA00013855"/>
    </source>
</evidence>
<evidence type="ECO:0000313" key="7">
    <source>
        <dbReference type="EMBL" id="MDX8416001.1"/>
    </source>
</evidence>
<dbReference type="Proteomes" id="UP001275932">
    <property type="component" value="Unassembled WGS sequence"/>
</dbReference>
<dbReference type="InterPro" id="IPR007221">
    <property type="entry name" value="MreC"/>
</dbReference>
<dbReference type="InterPro" id="IPR042177">
    <property type="entry name" value="Cell/Rod_1"/>
</dbReference>
<organism evidence="7 8">
    <name type="scientific">Intestinicryptomonas porci</name>
    <dbReference type="NCBI Taxonomy" id="2926320"/>
    <lineage>
        <taxon>Bacteria</taxon>
        <taxon>Pseudomonadati</taxon>
        <taxon>Verrucomicrobiota</taxon>
        <taxon>Opitutia</taxon>
        <taxon>Opitutales</taxon>
        <taxon>Intestinicryptomonaceae</taxon>
        <taxon>Intestinicryptomonas</taxon>
    </lineage>
</organism>
<dbReference type="PANTHER" id="PTHR34138:SF1">
    <property type="entry name" value="CELL SHAPE-DETERMINING PROTEIN MREC"/>
    <property type="match status" value="1"/>
</dbReference>
<keyword evidence="8" id="KW-1185">Reference proteome</keyword>
<dbReference type="Gene3D" id="2.40.10.350">
    <property type="entry name" value="Rod shape-determining protein MreC, domain 2"/>
    <property type="match status" value="1"/>
</dbReference>
<keyword evidence="5" id="KW-1133">Transmembrane helix</keyword>
<name>A0ABU4WHG4_9BACT</name>
<feature type="domain" description="Rod shape-determining protein MreC beta-barrel core" evidence="6">
    <location>
        <begin position="119"/>
        <end position="271"/>
    </location>
</feature>
<comment type="similarity">
    <text evidence="1">Belongs to the MreC family.</text>
</comment>
<dbReference type="InterPro" id="IPR055342">
    <property type="entry name" value="MreC_beta-barrel_core"/>
</dbReference>
<sequence length="280" mass="30712">MASSHKNTARLNIGVFIAILALCLIVPSGVKNFVSDMFGEFRAPFDILPSHLRDLQKYWSLSSHSKRDLIEAGRDLARLNAALELRVLENETLRSRIKRYEDIFSIPPAGMYKQHVARVARRDLNAWWQQLVIRKGSIDGIKEGCAVIYGGGVVGRIKEVGLFTSVVELVSSRNFRMAAVFEGDDRPVIYQGVGQVSFGEGCGEVVDVYADMTASASKPRKLVASSIAGVFPEGLPIGTVSNLTLNYDGIFKTGRVVLSTDLSALNEVLVLVPIEAEQKK</sequence>
<evidence type="ECO:0000256" key="1">
    <source>
        <dbReference type="ARBA" id="ARBA00009369"/>
    </source>
</evidence>
<proteinExistence type="inferred from homology"/>
<dbReference type="Pfam" id="PF04085">
    <property type="entry name" value="MreC"/>
    <property type="match status" value="1"/>
</dbReference>
<evidence type="ECO:0000256" key="5">
    <source>
        <dbReference type="SAM" id="Phobius"/>
    </source>
</evidence>
<dbReference type="InterPro" id="IPR042175">
    <property type="entry name" value="Cell/Rod_MreC_2"/>
</dbReference>
<evidence type="ECO:0000259" key="6">
    <source>
        <dbReference type="Pfam" id="PF04085"/>
    </source>
</evidence>
<reference evidence="7 8" key="1">
    <citation type="submission" date="2022-03" db="EMBL/GenBank/DDBJ databases">
        <title>Novel taxa within the pig intestine.</title>
        <authorList>
            <person name="Wylensek D."/>
            <person name="Bishof K."/>
            <person name="Afrizal A."/>
            <person name="Clavel T."/>
        </authorList>
    </citation>
    <scope>NUCLEOTIDE SEQUENCE [LARGE SCALE GENOMIC DNA]</scope>
    <source>
        <strain evidence="7 8">CLA-KB-P66</strain>
    </source>
</reference>
<keyword evidence="5" id="KW-0812">Transmembrane</keyword>
<dbReference type="EMBL" id="JALBUT010000008">
    <property type="protein sequence ID" value="MDX8416001.1"/>
    <property type="molecule type" value="Genomic_DNA"/>
</dbReference>
<feature type="transmembrane region" description="Helical" evidence="5">
    <location>
        <begin position="12"/>
        <end position="30"/>
    </location>
</feature>
<accession>A0ABU4WHG4</accession>
<evidence type="ECO:0000256" key="3">
    <source>
        <dbReference type="ARBA" id="ARBA00022960"/>
    </source>
</evidence>
<evidence type="ECO:0000256" key="4">
    <source>
        <dbReference type="ARBA" id="ARBA00032089"/>
    </source>
</evidence>
<dbReference type="RefSeq" id="WP_370397455.1">
    <property type="nucleotide sequence ID" value="NZ_JALBUT010000008.1"/>
</dbReference>